<organism evidence="1 2">
    <name type="scientific">Brachyspira hyodysenteriae ATCC 27164</name>
    <dbReference type="NCBI Taxonomy" id="1266923"/>
    <lineage>
        <taxon>Bacteria</taxon>
        <taxon>Pseudomonadati</taxon>
        <taxon>Spirochaetota</taxon>
        <taxon>Spirochaetia</taxon>
        <taxon>Brachyspirales</taxon>
        <taxon>Brachyspiraceae</taxon>
        <taxon>Brachyspira</taxon>
    </lineage>
</organism>
<accession>A0A3B6VVC5</accession>
<dbReference type="KEGG" id="bhd:BHYOB78_06875"/>
<evidence type="ECO:0000313" key="1">
    <source>
        <dbReference type="EMBL" id="ANN63599.1"/>
    </source>
</evidence>
<proteinExistence type="predicted"/>
<dbReference type="AlphaFoldDB" id="A0A3B6VVC5"/>
<dbReference type="OrthoDB" id="309532at2"/>
<dbReference type="Proteomes" id="UP000092328">
    <property type="component" value="Chromosome"/>
</dbReference>
<gene>
    <name evidence="1" type="ORF">BHYOB78_06875</name>
</gene>
<name>A0A3B6VVC5_BRAHO</name>
<evidence type="ECO:0000313" key="2">
    <source>
        <dbReference type="Proteomes" id="UP000092328"/>
    </source>
</evidence>
<keyword evidence="2" id="KW-1185">Reference proteome</keyword>
<dbReference type="GeneID" id="63962943"/>
<sequence>MNKKEYVLIDENNIIVEMIKIDDKENIKKLSIYKETYRIEERKDYMFKGLNLNRVVNDIILSNKESIEKGLIKLKDNEVLINDNIVTIDKTQKVVNNEIVEKTNEEKLNEGLITSEEYNNIQNEKREKEYESKTDKQVIELMRNFLNKNKDSLSNDDKTILDSINTEIETIKQEYPKQNQGV</sequence>
<reference evidence="2" key="2">
    <citation type="journal article" date="2017" name="Genome Announc.">
        <title>Correction for Mirajkar et al., Complete Genome Sequence of Brachyspira hyodysenteriae Type Strain B78 (ATCC 27164).</title>
        <authorList>
            <person name="Mirajkar N.S."/>
            <person name="Johnson T.J."/>
            <person name="Gebhart C.J."/>
        </authorList>
    </citation>
    <scope>NUCLEOTIDE SEQUENCE [LARGE SCALE GENOMIC DNA]</scope>
    <source>
        <strain evidence="2">B78</strain>
    </source>
</reference>
<dbReference type="RefSeq" id="WP_012671355.1">
    <property type="nucleotide sequence ID" value="NZ_CP015910.2"/>
</dbReference>
<dbReference type="EMBL" id="CP015910">
    <property type="protein sequence ID" value="ANN63599.1"/>
    <property type="molecule type" value="Genomic_DNA"/>
</dbReference>
<reference evidence="2" key="1">
    <citation type="journal article" date="2016" name="Genome Announc.">
        <title>Complete Genome Sequence of Brachyspira hyodysenteriae Type Strain B78 (ATCC 27164).</title>
        <authorList>
            <person name="Mirajkar N.S."/>
            <person name="Johnson T.J."/>
            <person name="Gebhart C.J."/>
        </authorList>
    </citation>
    <scope>NUCLEOTIDE SEQUENCE [LARGE SCALE GENOMIC DNA]</scope>
    <source>
        <strain evidence="2">B78</strain>
    </source>
</reference>
<protein>
    <submittedName>
        <fullName evidence="1">Phage tail protein</fullName>
    </submittedName>
</protein>